<keyword evidence="2 5" id="KW-0326">Glycosidase</keyword>
<dbReference type="Pfam" id="PF00128">
    <property type="entry name" value="Alpha-amylase"/>
    <property type="match status" value="1"/>
</dbReference>
<feature type="domain" description="Glycosyl hydrolase family 13 catalytic" evidence="3">
    <location>
        <begin position="133"/>
        <end position="490"/>
    </location>
</feature>
<dbReference type="InterPro" id="IPR006047">
    <property type="entry name" value="GH13_cat_dom"/>
</dbReference>
<dbReference type="GO" id="GO:0005975">
    <property type="term" value="P:carbohydrate metabolic process"/>
    <property type="evidence" value="ECO:0007669"/>
    <property type="project" value="InterPro"/>
</dbReference>
<proteinExistence type="predicted"/>
<reference evidence="6" key="1">
    <citation type="submission" date="2016-10" db="EMBL/GenBank/DDBJ databases">
        <authorList>
            <person name="Varghese N."/>
        </authorList>
    </citation>
    <scope>NUCLEOTIDE SEQUENCE [LARGE SCALE GENOMIC DNA]</scope>
    <source>
        <strain evidence="6">DSM 12489</strain>
    </source>
</reference>
<dbReference type="SMART" id="SM00642">
    <property type="entry name" value="Aamy"/>
    <property type="match status" value="1"/>
</dbReference>
<keyword evidence="6" id="KW-1185">Reference proteome</keyword>
<protein>
    <submittedName>
        <fullName evidence="5">Glycosidase</fullName>
    </submittedName>
    <submittedName>
        <fullName evidence="4">Neopullulanase</fullName>
    </submittedName>
</protein>
<dbReference type="PANTHER" id="PTHR10357:SF210">
    <property type="entry name" value="MALTODEXTRIN GLUCOSIDASE"/>
    <property type="match status" value="1"/>
</dbReference>
<dbReference type="AlphaFoldDB" id="A0A1H2VWL3"/>
<evidence type="ECO:0000313" key="6">
    <source>
        <dbReference type="Proteomes" id="UP000182589"/>
    </source>
</evidence>
<name>A0A1H2VWL3_9BACL</name>
<dbReference type="PANTHER" id="PTHR10357">
    <property type="entry name" value="ALPHA-AMYLASE FAMILY MEMBER"/>
    <property type="match status" value="1"/>
</dbReference>
<dbReference type="Proteomes" id="UP001157137">
    <property type="component" value="Unassembled WGS sequence"/>
</dbReference>
<dbReference type="Pfam" id="PF02903">
    <property type="entry name" value="Alpha-amylase_N"/>
    <property type="match status" value="1"/>
</dbReference>
<dbReference type="InterPro" id="IPR004185">
    <property type="entry name" value="Glyco_hydro_13_lg-like_dom"/>
</dbReference>
<dbReference type="SUPFAM" id="SSF51445">
    <property type="entry name" value="(Trans)glycosidases"/>
    <property type="match status" value="1"/>
</dbReference>
<reference evidence="4" key="3">
    <citation type="submission" date="2023-02" db="EMBL/GenBank/DDBJ databases">
        <title>Proposal of a novel subspecies: Alicyclobacillus hesperidum subspecies aegle.</title>
        <authorList>
            <person name="Goto K."/>
            <person name="Fujii T."/>
            <person name="Yasui K."/>
            <person name="Mochida K."/>
            <person name="Kato-Tanaka Y."/>
            <person name="Morohoshi S."/>
            <person name="An S.Y."/>
            <person name="Kasai H."/>
            <person name="Yokota A."/>
        </authorList>
    </citation>
    <scope>NUCLEOTIDE SEQUENCE</scope>
    <source>
        <strain evidence="4">DSM 12766</strain>
    </source>
</reference>
<dbReference type="CDD" id="cd11338">
    <property type="entry name" value="AmyAc_CMD"/>
    <property type="match status" value="1"/>
</dbReference>
<dbReference type="InterPro" id="IPR017853">
    <property type="entry name" value="GH"/>
</dbReference>
<dbReference type="Gene3D" id="3.90.400.10">
    <property type="entry name" value="Oligo-1,6-glucosidase, Domain 2"/>
    <property type="match status" value="1"/>
</dbReference>
<dbReference type="Gene3D" id="3.20.20.80">
    <property type="entry name" value="Glycosidases"/>
    <property type="match status" value="1"/>
</dbReference>
<dbReference type="EMBL" id="BSRA01000010">
    <property type="protein sequence ID" value="GLV14296.1"/>
    <property type="molecule type" value="Genomic_DNA"/>
</dbReference>
<dbReference type="RefSeq" id="WP_074693353.1">
    <property type="nucleotide sequence ID" value="NZ_BSRA01000010.1"/>
</dbReference>
<keyword evidence="1" id="KW-0378">Hydrolase</keyword>
<gene>
    <name evidence="4" type="ORF">Heshes_19800</name>
    <name evidence="5" type="ORF">SAMN04489725_11255</name>
</gene>
<dbReference type="SUPFAM" id="SSF81296">
    <property type="entry name" value="E set domains"/>
    <property type="match status" value="1"/>
</dbReference>
<dbReference type="InterPro" id="IPR014756">
    <property type="entry name" value="Ig_E-set"/>
</dbReference>
<evidence type="ECO:0000313" key="4">
    <source>
        <dbReference type="EMBL" id="GLV14296.1"/>
    </source>
</evidence>
<evidence type="ECO:0000256" key="1">
    <source>
        <dbReference type="ARBA" id="ARBA00022801"/>
    </source>
</evidence>
<dbReference type="InterPro" id="IPR045857">
    <property type="entry name" value="O16G_dom_2"/>
</dbReference>
<accession>A0A1H2VWL3</accession>
<dbReference type="STRING" id="89784.SAMN04489725_11255"/>
<evidence type="ECO:0000313" key="5">
    <source>
        <dbReference type="EMBL" id="SDW72683.1"/>
    </source>
</evidence>
<dbReference type="EMBL" id="FNOJ01000012">
    <property type="protein sequence ID" value="SDW72683.1"/>
    <property type="molecule type" value="Genomic_DNA"/>
</dbReference>
<dbReference type="Proteomes" id="UP000182589">
    <property type="component" value="Unassembled WGS sequence"/>
</dbReference>
<sequence>MDIGLQHQSNNPFAYPLGQKVVRLVVQVHRPYRMQEIRVHYGDKYETTYTDVLTMQGAGQGTHFDYFVADVPVPTRRLKYAFEVVLAENVSQWFGEMGWARERDEAVPFYIPYICKRDVFTVPDWVDQTVAYQIFPERFANGNPLLTPDGACGWYDTPTSTSIHGGDLAGIRQRLDYLHELGIRLIYLTPIFRAGSNHKYDTADYFEIDPQFGTKDDLRALVADAHARGMRVVLDAVLNHCGYSFRPFQDVIRNGRRSRYWDWFFIEGDEIDTEAVNYETFATKLRNMPKLNLAHPEVERYMLKVAEYWLEECDIDGWRLDVANEIDHVFWRKFRETIKRLKPDALIIGEVWHNSLPWLQGDQFDGVMNYPLRECILDLFVRGRVTEDEFAKRVTDWQFAYPAQAQRAMLNLLGSHDTERIRTLAGGSVAAVVQAMALLMTAPGIPMIYYGDEIGMQGGADPLCRGGMVWDDDRRDKALLDVVKRLVKLRLSEPALAGGLMRVECAEPGLLRYVREGQTGERVWVQFAAIDRLGAGIPKTARVLFAEQTEPYVAQGEQALAFSEGCAITVWR</sequence>
<dbReference type="CDD" id="cd02857">
    <property type="entry name" value="E_set_CDase_PDE_N"/>
    <property type="match status" value="1"/>
</dbReference>
<dbReference type="GO" id="GO:0004553">
    <property type="term" value="F:hydrolase activity, hydrolyzing O-glycosyl compounds"/>
    <property type="evidence" value="ECO:0007669"/>
    <property type="project" value="InterPro"/>
</dbReference>
<reference evidence="5" key="2">
    <citation type="submission" date="2016-10" db="EMBL/GenBank/DDBJ databases">
        <authorList>
            <person name="de Groot N.N."/>
        </authorList>
    </citation>
    <scope>NUCLEOTIDE SEQUENCE [LARGE SCALE GENOMIC DNA]</scope>
    <source>
        <strain evidence="5">DSM 12489</strain>
    </source>
</reference>
<organism evidence="5 6">
    <name type="scientific">Alicyclobacillus hesperidum</name>
    <dbReference type="NCBI Taxonomy" id="89784"/>
    <lineage>
        <taxon>Bacteria</taxon>
        <taxon>Bacillati</taxon>
        <taxon>Bacillota</taxon>
        <taxon>Bacilli</taxon>
        <taxon>Bacillales</taxon>
        <taxon>Alicyclobacillaceae</taxon>
        <taxon>Alicyclobacillus</taxon>
    </lineage>
</organism>
<evidence type="ECO:0000256" key="2">
    <source>
        <dbReference type="ARBA" id="ARBA00023295"/>
    </source>
</evidence>
<dbReference type="InterPro" id="IPR013783">
    <property type="entry name" value="Ig-like_fold"/>
</dbReference>
<dbReference type="Gene3D" id="2.60.40.10">
    <property type="entry name" value="Immunoglobulins"/>
    <property type="match status" value="1"/>
</dbReference>
<evidence type="ECO:0000259" key="3">
    <source>
        <dbReference type="SMART" id="SM00642"/>
    </source>
</evidence>